<sequence>MGINDFGSAEVRLLRLFVVNSRSSDKRHHSMAHEKGSTTTAYLPTACRLDDLVRLLEMPHHGLPLPGSPFQLYLLKDNKALVANGGELSFVDESTTELHDQYFIVDEERKDNGTSTFKIKTGKTGEDPDARLANPLHRSQLFALSHHEQNFTAASPIRLQFQDGQVDSWGESYW</sequence>
<dbReference type="AlphaFoldDB" id="A0A8H6A3F9"/>
<evidence type="ECO:0000313" key="1">
    <source>
        <dbReference type="EMBL" id="KAF5862028.1"/>
    </source>
</evidence>
<dbReference type="Proteomes" id="UP000541154">
    <property type="component" value="Unassembled WGS sequence"/>
</dbReference>
<comment type="caution">
    <text evidence="1">The sequence shown here is derived from an EMBL/GenBank/DDBJ whole genome shotgun (WGS) entry which is preliminary data.</text>
</comment>
<accession>A0A8H6A3F9</accession>
<name>A0A8H6A3F9_PETAA</name>
<gene>
    <name evidence="1" type="ORF">ETB97_012174</name>
</gene>
<proteinExistence type="predicted"/>
<protein>
    <submittedName>
        <fullName evidence="1">Uncharacterized protein</fullName>
    </submittedName>
</protein>
<evidence type="ECO:0000313" key="2">
    <source>
        <dbReference type="Proteomes" id="UP000541154"/>
    </source>
</evidence>
<keyword evidence="2" id="KW-1185">Reference proteome</keyword>
<organism evidence="1 2">
    <name type="scientific">Petromyces alliaceus</name>
    <name type="common">Aspergillus alliaceus</name>
    <dbReference type="NCBI Taxonomy" id="209559"/>
    <lineage>
        <taxon>Eukaryota</taxon>
        <taxon>Fungi</taxon>
        <taxon>Dikarya</taxon>
        <taxon>Ascomycota</taxon>
        <taxon>Pezizomycotina</taxon>
        <taxon>Eurotiomycetes</taxon>
        <taxon>Eurotiomycetidae</taxon>
        <taxon>Eurotiales</taxon>
        <taxon>Aspergillaceae</taxon>
        <taxon>Aspergillus</taxon>
        <taxon>Aspergillus subgen. Circumdati</taxon>
    </lineage>
</organism>
<reference evidence="1 2" key="1">
    <citation type="submission" date="2019-04" db="EMBL/GenBank/DDBJ databases">
        <title>Aspergillus burnettii sp. nov., novel species from soil in southeast Queensland.</title>
        <authorList>
            <person name="Gilchrist C.L.M."/>
            <person name="Pitt J.I."/>
            <person name="Lange L."/>
            <person name="Lacey H.J."/>
            <person name="Vuong D."/>
            <person name="Midgley D.J."/>
            <person name="Greenfield P."/>
            <person name="Bradbury M."/>
            <person name="Lacey E."/>
            <person name="Busk P.K."/>
            <person name="Pilgaard B."/>
            <person name="Chooi Y.H."/>
            <person name="Piggott A.M."/>
        </authorList>
    </citation>
    <scope>NUCLEOTIDE SEQUENCE [LARGE SCALE GENOMIC DNA]</scope>
    <source>
        <strain evidence="1 2">FRR 5400</strain>
    </source>
</reference>
<dbReference type="EMBL" id="SPNV01000083">
    <property type="protein sequence ID" value="KAF5862028.1"/>
    <property type="molecule type" value="Genomic_DNA"/>
</dbReference>